<dbReference type="InterPro" id="IPR012677">
    <property type="entry name" value="Nucleotide-bd_a/b_plait_sf"/>
</dbReference>
<dbReference type="Pfam" id="PF00076">
    <property type="entry name" value="RRM_1"/>
    <property type="match status" value="1"/>
</dbReference>
<dbReference type="InterPro" id="IPR035979">
    <property type="entry name" value="RBD_domain_sf"/>
</dbReference>
<evidence type="ECO:0000256" key="2">
    <source>
        <dbReference type="PROSITE-ProRule" id="PRU00176"/>
    </source>
</evidence>
<feature type="domain" description="NTF2" evidence="5">
    <location>
        <begin position="251"/>
        <end position="367"/>
    </location>
</feature>
<feature type="compositionally biased region" description="Polar residues" evidence="3">
    <location>
        <begin position="652"/>
        <end position="663"/>
    </location>
</feature>
<feature type="compositionally biased region" description="Polar residues" evidence="3">
    <location>
        <begin position="623"/>
        <end position="633"/>
    </location>
</feature>
<dbReference type="Pfam" id="PF02136">
    <property type="entry name" value="NTF2"/>
    <property type="match status" value="1"/>
</dbReference>
<dbReference type="InterPro" id="IPR000504">
    <property type="entry name" value="RRM_dom"/>
</dbReference>
<dbReference type="Gene3D" id="3.30.70.330">
    <property type="match status" value="1"/>
</dbReference>
<sequence>MRATATTSTCHGGAFVSHCPTLSLRRSSHIPIQANGHNHHRKSMRAKIEVSKNCKLSVRANAKPTSDWNAEPYEVSNIGGKYYLDEQDVVTFLDPPKDLIPLNPSSYNPAAYLWLTYIKSLGCGRRTIRGSKLAKRSASNLLTDVTRAGLIELWRCRTSGAPLPIAWMNTCQKVIFCSSDGKAYGRLIVDTHPLPGTFHPIHPLYFSVGETNEVMSTEEPCDLAYEFGDGFFNLPDFTVIFMAAKTTPRDVANAFVKQYYTILGKSPENVHKFYAESSVLGWPESDGVITPVTTLSAINEKILSSNYKNCFAEVHNVDAQASHDGGVFVAVTGSFLKKDEETTIFCQTFFLARQEKGFFILNDVLRVFDTYGPGADDAPTVQSDASHISVLEDTVAKVSLSASSVASSKKALSVAEPASNANDIAPAANVNVSPAVAPTAKESVPSSIAPAAKESVPSAVAPAAKVDVKPVVAPAANVAPKITYATVVAKMAHVSSPSSAPVTPKVSAPLANGAQKPLALVKKVATKSTTGNNSAPDTNARSEARRIYLGNLPYDVTKQRVAEVLRKFGPVSRYPNSVQLKKHSNDGYCCAFVDFESPESARLAVEARNVNFGEKVAYMAHKTSSYNRGSRSPTRGGYRNGNENQSDRLRFTQRSPSSVQGAR</sequence>
<dbReference type="PROSITE" id="PS50177">
    <property type="entry name" value="NTF2_DOMAIN"/>
    <property type="match status" value="1"/>
</dbReference>
<organism evidence="6 7">
    <name type="scientific">Castilleja foliolosa</name>
    <dbReference type="NCBI Taxonomy" id="1961234"/>
    <lineage>
        <taxon>Eukaryota</taxon>
        <taxon>Viridiplantae</taxon>
        <taxon>Streptophyta</taxon>
        <taxon>Embryophyta</taxon>
        <taxon>Tracheophyta</taxon>
        <taxon>Spermatophyta</taxon>
        <taxon>Magnoliopsida</taxon>
        <taxon>eudicotyledons</taxon>
        <taxon>Gunneridae</taxon>
        <taxon>Pentapetalae</taxon>
        <taxon>asterids</taxon>
        <taxon>lamiids</taxon>
        <taxon>Lamiales</taxon>
        <taxon>Orobanchaceae</taxon>
        <taxon>Pedicularideae</taxon>
        <taxon>Castillejinae</taxon>
        <taxon>Castilleja</taxon>
    </lineage>
</organism>
<dbReference type="InterPro" id="IPR032710">
    <property type="entry name" value="NTF2-like_dom_sf"/>
</dbReference>
<dbReference type="PROSITE" id="PS50102">
    <property type="entry name" value="RRM"/>
    <property type="match status" value="1"/>
</dbReference>
<dbReference type="InterPro" id="IPR002075">
    <property type="entry name" value="NTF2_dom"/>
</dbReference>
<dbReference type="InterPro" id="IPR039539">
    <property type="entry name" value="Ras_GTPase_bind_prot"/>
</dbReference>
<evidence type="ECO:0000259" key="5">
    <source>
        <dbReference type="PROSITE" id="PS50177"/>
    </source>
</evidence>
<protein>
    <submittedName>
        <fullName evidence="6">Uncharacterized protein</fullName>
    </submittedName>
</protein>
<gene>
    <name evidence="6" type="ORF">CASFOL_024223</name>
</gene>
<dbReference type="GO" id="GO:0005737">
    <property type="term" value="C:cytoplasm"/>
    <property type="evidence" value="ECO:0007669"/>
    <property type="project" value="UniProtKB-ARBA"/>
</dbReference>
<dbReference type="AlphaFoldDB" id="A0ABD3CPS5"/>
<dbReference type="SUPFAM" id="SSF54427">
    <property type="entry name" value="NTF2-like"/>
    <property type="match status" value="1"/>
</dbReference>
<feature type="domain" description="RRM" evidence="4">
    <location>
        <begin position="545"/>
        <end position="611"/>
    </location>
</feature>
<accession>A0ABD3CPS5</accession>
<keyword evidence="7" id="KW-1185">Reference proteome</keyword>
<comment type="caution">
    <text evidence="6">The sequence shown here is derived from an EMBL/GenBank/DDBJ whole genome shotgun (WGS) entry which is preliminary data.</text>
</comment>
<keyword evidence="1 2" id="KW-0694">RNA-binding</keyword>
<dbReference type="PANTHER" id="PTHR10693">
    <property type="entry name" value="RAS GTPASE-ACTIVATING PROTEIN-BINDING PROTEIN"/>
    <property type="match status" value="1"/>
</dbReference>
<evidence type="ECO:0000259" key="4">
    <source>
        <dbReference type="PROSITE" id="PS50102"/>
    </source>
</evidence>
<evidence type="ECO:0000313" key="7">
    <source>
        <dbReference type="Proteomes" id="UP001632038"/>
    </source>
</evidence>
<dbReference type="GO" id="GO:0003723">
    <property type="term" value="F:RNA binding"/>
    <property type="evidence" value="ECO:0007669"/>
    <property type="project" value="UniProtKB-UniRule"/>
</dbReference>
<dbReference type="Gene3D" id="3.10.450.50">
    <property type="match status" value="1"/>
</dbReference>
<evidence type="ECO:0000313" key="6">
    <source>
        <dbReference type="EMBL" id="KAL3631239.1"/>
    </source>
</evidence>
<name>A0ABD3CPS5_9LAMI</name>
<dbReference type="FunFam" id="3.10.450.50:FF:000003">
    <property type="entry name" value="Nuclear transport factor 2 family protein"/>
    <property type="match status" value="1"/>
</dbReference>
<dbReference type="CDD" id="cd00590">
    <property type="entry name" value="RRM_SF"/>
    <property type="match status" value="1"/>
</dbReference>
<dbReference type="InterPro" id="IPR018222">
    <property type="entry name" value="Nuclear_transport_factor_2_euk"/>
</dbReference>
<dbReference type="CDD" id="cd00780">
    <property type="entry name" value="NTF2"/>
    <property type="match status" value="1"/>
</dbReference>
<reference evidence="7" key="1">
    <citation type="journal article" date="2024" name="IScience">
        <title>Strigolactones Initiate the Formation of Haustorium-like Structures in Castilleja.</title>
        <authorList>
            <person name="Buerger M."/>
            <person name="Peterson D."/>
            <person name="Chory J."/>
        </authorList>
    </citation>
    <scope>NUCLEOTIDE SEQUENCE [LARGE SCALE GENOMIC DNA]</scope>
</reference>
<dbReference type="PANTHER" id="PTHR10693:SF20">
    <property type="entry name" value="AT27578P"/>
    <property type="match status" value="1"/>
</dbReference>
<dbReference type="SUPFAM" id="SSF54928">
    <property type="entry name" value="RNA-binding domain, RBD"/>
    <property type="match status" value="1"/>
</dbReference>
<dbReference type="Proteomes" id="UP001632038">
    <property type="component" value="Unassembled WGS sequence"/>
</dbReference>
<feature type="region of interest" description="Disordered" evidence="3">
    <location>
        <begin position="623"/>
        <end position="663"/>
    </location>
</feature>
<dbReference type="EMBL" id="JAVIJP010000032">
    <property type="protein sequence ID" value="KAL3631239.1"/>
    <property type="molecule type" value="Genomic_DNA"/>
</dbReference>
<evidence type="ECO:0000256" key="3">
    <source>
        <dbReference type="SAM" id="MobiDB-lite"/>
    </source>
</evidence>
<dbReference type="SMART" id="SM00360">
    <property type="entry name" value="RRM"/>
    <property type="match status" value="1"/>
</dbReference>
<evidence type="ECO:0000256" key="1">
    <source>
        <dbReference type="ARBA" id="ARBA00022884"/>
    </source>
</evidence>
<proteinExistence type="predicted"/>